<dbReference type="EMBL" id="CAIF01000020">
    <property type="protein sequence ID" value="CCH41399.1"/>
    <property type="molecule type" value="Genomic_DNA"/>
</dbReference>
<organism evidence="2 3">
    <name type="scientific">Wickerhamomyces ciferrii (strain ATCC 14091 / BCRC 22168 / CBS 111 / JCM 3599 / NBRC 0793 / NRRL Y-1031 F-60-10)</name>
    <name type="common">Yeast</name>
    <name type="synonym">Pichia ciferrii</name>
    <dbReference type="NCBI Taxonomy" id="1206466"/>
    <lineage>
        <taxon>Eukaryota</taxon>
        <taxon>Fungi</taxon>
        <taxon>Dikarya</taxon>
        <taxon>Ascomycota</taxon>
        <taxon>Saccharomycotina</taxon>
        <taxon>Saccharomycetes</taxon>
        <taxon>Phaffomycetales</taxon>
        <taxon>Wickerhamomycetaceae</taxon>
        <taxon>Wickerhamomyces</taxon>
    </lineage>
</organism>
<protein>
    <submittedName>
        <fullName evidence="2">Uncharacterized protein</fullName>
    </submittedName>
</protein>
<reference evidence="2 3" key="1">
    <citation type="journal article" date="2012" name="Eukaryot. Cell">
        <title>Draft genome sequence of Wickerhamomyces ciferrii NRRL Y-1031 F-60-10.</title>
        <authorList>
            <person name="Schneider J."/>
            <person name="Andrea H."/>
            <person name="Blom J."/>
            <person name="Jaenicke S."/>
            <person name="Ruckert C."/>
            <person name="Schorsch C."/>
            <person name="Szczepanowski R."/>
            <person name="Farwick M."/>
            <person name="Goesmann A."/>
            <person name="Puhler A."/>
            <person name="Schaffer S."/>
            <person name="Tauch A."/>
            <person name="Kohler T."/>
            <person name="Brinkrolf K."/>
        </authorList>
    </citation>
    <scope>NUCLEOTIDE SEQUENCE [LARGE SCALE GENOMIC DNA]</scope>
    <source>
        <strain evidence="3">ATCC 14091 / BCRC 22168 / CBS 111 / JCM 3599 / NBRC 0793 / NRRL Y-1031 F-60-10</strain>
    </source>
</reference>
<feature type="compositionally biased region" description="Polar residues" evidence="1">
    <location>
        <begin position="59"/>
        <end position="73"/>
    </location>
</feature>
<gene>
    <name evidence="2" type="ORF">BN7_940</name>
</gene>
<evidence type="ECO:0000313" key="2">
    <source>
        <dbReference type="EMBL" id="CCH41399.1"/>
    </source>
</evidence>
<dbReference type="InParanoid" id="K0KIY0"/>
<keyword evidence="3" id="KW-1185">Reference proteome</keyword>
<proteinExistence type="predicted"/>
<comment type="caution">
    <text evidence="2">The sequence shown here is derived from an EMBL/GenBank/DDBJ whole genome shotgun (WGS) entry which is preliminary data.</text>
</comment>
<evidence type="ECO:0000256" key="1">
    <source>
        <dbReference type="SAM" id="MobiDB-lite"/>
    </source>
</evidence>
<dbReference type="HOGENOM" id="CLU_1929216_0_0_1"/>
<feature type="region of interest" description="Disordered" evidence="1">
    <location>
        <begin position="56"/>
        <end position="91"/>
    </location>
</feature>
<evidence type="ECO:0000313" key="3">
    <source>
        <dbReference type="Proteomes" id="UP000009328"/>
    </source>
</evidence>
<dbReference type="AlphaFoldDB" id="K0KIY0"/>
<name>K0KIY0_WICCF</name>
<accession>K0KIY0</accession>
<sequence>MFEKCVTYQKRIEYSDSATELFEEDEAALRQKCRFIENQTMAHIYIKLCINTFQRDHQPQPQNNGSDIQTSDNHSNEKENGKSVGNDIGKGKKKTDKIVLLIPNEVDEDENSTLVVHVEVKKEDFLKKQEL</sequence>
<dbReference type="Proteomes" id="UP000009328">
    <property type="component" value="Unassembled WGS sequence"/>
</dbReference>